<protein>
    <submittedName>
        <fullName evidence="2">Uncharacterized protein</fullName>
    </submittedName>
</protein>
<name>A0AAD7U7M0_9STRA</name>
<comment type="caution">
    <text evidence="2">The sequence shown here is derived from an EMBL/GenBank/DDBJ whole genome shotgun (WGS) entry which is preliminary data.</text>
</comment>
<feature type="chain" id="PRO_5041942947" evidence="1">
    <location>
        <begin position="20"/>
        <end position="339"/>
    </location>
</feature>
<dbReference type="Proteomes" id="UP001230188">
    <property type="component" value="Unassembled WGS sequence"/>
</dbReference>
<accession>A0AAD7U7M0</accession>
<dbReference type="AlphaFoldDB" id="A0AAD7U7M0"/>
<reference evidence="2" key="1">
    <citation type="submission" date="2023-01" db="EMBL/GenBank/DDBJ databases">
        <title>Metagenome sequencing of chrysophaentin producing Chrysophaeum taylorii.</title>
        <authorList>
            <person name="Davison J."/>
            <person name="Bewley C."/>
        </authorList>
    </citation>
    <scope>NUCLEOTIDE SEQUENCE</scope>
    <source>
        <strain evidence="2">NIES-1699</strain>
    </source>
</reference>
<dbReference type="EMBL" id="JAQMWT010000572">
    <property type="protein sequence ID" value="KAJ8599320.1"/>
    <property type="molecule type" value="Genomic_DNA"/>
</dbReference>
<gene>
    <name evidence="2" type="ORF">CTAYLR_005339</name>
</gene>
<organism evidence="2 3">
    <name type="scientific">Chrysophaeum taylorii</name>
    <dbReference type="NCBI Taxonomy" id="2483200"/>
    <lineage>
        <taxon>Eukaryota</taxon>
        <taxon>Sar</taxon>
        <taxon>Stramenopiles</taxon>
        <taxon>Ochrophyta</taxon>
        <taxon>Pelagophyceae</taxon>
        <taxon>Pelagomonadales</taxon>
        <taxon>Pelagomonadaceae</taxon>
        <taxon>Chrysophaeum</taxon>
    </lineage>
</organism>
<evidence type="ECO:0000313" key="3">
    <source>
        <dbReference type="Proteomes" id="UP001230188"/>
    </source>
</evidence>
<evidence type="ECO:0000256" key="1">
    <source>
        <dbReference type="SAM" id="SignalP"/>
    </source>
</evidence>
<keyword evidence="1" id="KW-0732">Signal</keyword>
<sequence>MTLLSFMLLPLVAVGFVAAPWSPRCSALRAQTVFVDLDVVADTLEFEGEMTLRGLQALIPQGPWQQLEVLPNHRWRTFDLHHKFDRILSELRVCRPAEAVMILRMLFEEDEVGARALRAREEPSGQRWASGGWAPTDGPLVGVRPGTRPLTAGEVVENWEAVLSARCAASWQREGISLATIDDTVLELYAQNLDADVLRWRPDSIHLLRTARDRGKLDRIVVVVRGDGPVGHAVEKTGLDIRRVLDAEVTVVASPRDLADTLLATHSPDARYLGGSPGLTLQLAAALSTIPPSLRVYHCAWVTRWDGRRSPIPVQNDLGIRVLDREAHNLRYILGLQRR</sequence>
<keyword evidence="3" id="KW-1185">Reference proteome</keyword>
<feature type="signal peptide" evidence="1">
    <location>
        <begin position="1"/>
        <end position="19"/>
    </location>
</feature>
<proteinExistence type="predicted"/>
<evidence type="ECO:0000313" key="2">
    <source>
        <dbReference type="EMBL" id="KAJ8599320.1"/>
    </source>
</evidence>